<dbReference type="VEuPathDB" id="AmoebaDB:EHI7A_069970"/>
<organism evidence="1 2">
    <name type="scientific">Entamoeba histolytica</name>
    <dbReference type="NCBI Taxonomy" id="5759"/>
    <lineage>
        <taxon>Eukaryota</taxon>
        <taxon>Amoebozoa</taxon>
        <taxon>Evosea</taxon>
        <taxon>Archamoebae</taxon>
        <taxon>Mastigamoebida</taxon>
        <taxon>Entamoebidae</taxon>
        <taxon>Entamoeba</taxon>
    </lineage>
</organism>
<reference evidence="1 2" key="1">
    <citation type="submission" date="2016-05" db="EMBL/GenBank/DDBJ databases">
        <title>First whole genome sequencing of Entamoeba histolytica HM1:IMSS-clone-6.</title>
        <authorList>
            <person name="Mukherjee Avik.K."/>
            <person name="Izumyama S."/>
            <person name="Nakada-Tsukui K."/>
            <person name="Nozaki T."/>
        </authorList>
    </citation>
    <scope>NUCLEOTIDE SEQUENCE [LARGE SCALE GENOMIC DNA]</scope>
    <source>
        <strain evidence="1 2">HM1:IMSS clone 6</strain>
    </source>
</reference>
<dbReference type="VEuPathDB" id="AmoebaDB:EHI_110000"/>
<evidence type="ECO:0000313" key="1">
    <source>
        <dbReference type="EMBL" id="GAT95919.1"/>
    </source>
</evidence>
<name>A0A5K1UF69_ENTHI</name>
<dbReference type="VEuPathDB" id="AmoebaDB:EHI5A_019190"/>
<sequence>MIVLLLVFTTWVSAKNFYQYTYDQKDKKTIVGYSIYESDKCYRVSLSSYEQISQKNGETTAEQGKYFFNTFKDINCKQLDEEQNESAQQYTIEQLKTYNIFEAAPDATNKCQEITVEQFGDKECTEPIPATKQFACNTPAVVSSCVAFGKFYTKTSTIRGYQGTFYYSDPDCKTFTGLVTDQRKCGVCTASSPSKEEIIYNKVICDNDC</sequence>
<accession>A0A5K1UF69</accession>
<proteinExistence type="predicted"/>
<dbReference type="Proteomes" id="UP000078387">
    <property type="component" value="Unassembled WGS sequence"/>
</dbReference>
<dbReference type="AlphaFoldDB" id="A0A5K1UF69"/>
<comment type="caution">
    <text evidence="1">The sequence shown here is derived from an EMBL/GenBank/DDBJ whole genome shotgun (WGS) entry which is preliminary data.</text>
</comment>
<evidence type="ECO:0000313" key="2">
    <source>
        <dbReference type="Proteomes" id="UP000078387"/>
    </source>
</evidence>
<dbReference type="EMBL" id="BDEQ01000001">
    <property type="protein sequence ID" value="GAT95919.1"/>
    <property type="molecule type" value="Genomic_DNA"/>
</dbReference>
<dbReference type="OMA" id="IYETDKC"/>
<gene>
    <name evidence="1" type="ORF">CL6EHI_110000</name>
</gene>
<protein>
    <submittedName>
        <fullName evidence="1">Uncharacterized protein</fullName>
    </submittedName>
</protein>
<dbReference type="VEuPathDB" id="AmoebaDB:KM1_012950"/>